<dbReference type="EMBL" id="JACGWZ010000015">
    <property type="protein sequence ID" value="MBA8827922.1"/>
    <property type="molecule type" value="Genomic_DNA"/>
</dbReference>
<feature type="compositionally biased region" description="Pro residues" evidence="3">
    <location>
        <begin position="185"/>
        <end position="195"/>
    </location>
</feature>
<feature type="domain" description="Fibronectin type-III" evidence="4">
    <location>
        <begin position="183"/>
        <end position="285"/>
    </location>
</feature>
<dbReference type="SUPFAM" id="SSF49265">
    <property type="entry name" value="Fibronectin type III"/>
    <property type="match status" value="2"/>
</dbReference>
<keyword evidence="6" id="KW-1185">Reference proteome</keyword>
<sequence>MDMSDPHTEDSSSVDDRITQLDQRFTQQMNELRRDSVADRNDTAQSVTTLRQDVADLQAGVSNNRASIETLQRTCEHDHTDKDGHSMAIQPPTGVKARFAPGWAYLTVAPKNGHSIEVEYSTDDSTSWHAASTFGAEYLVPMYNDPRRTEWRARYKRAESVSTWTTGKVGSPDFFQEDSDHKPNPDPTPDTPPAAPNGVQVTAEDATAGTARIEWSQTGTVDHWEVKTGSGEFQPASGRDYVLRNLTPGTAYEVQVRAVGKGNSGLLYSPATTHRFVFQADVKPDPDPDTTVATPRNVRAHCIAPTSTKLEWDRDPVVHEYEVWLDAAQNAAQRTQDTLVSVKGLKPETQYTAHVVAHTADGRKSQPGSIVFKTGSPEPAPDPDPDVDVKADWPAPDLMVWPIENGKVRATWDDPDDGSKPKSAMGYPFWHVSVDQRTWYFTKTREFEFEVAPGAEVMFSVYGVWDNTLTAIATKGAAL</sequence>
<keyword evidence="2" id="KW-0624">Polysaccharide degradation</keyword>
<dbReference type="AlphaFoldDB" id="A0A839E154"/>
<organism evidence="5 6">
    <name type="scientific">Halosaccharopolyspora lacisalsi</name>
    <dbReference type="NCBI Taxonomy" id="1000566"/>
    <lineage>
        <taxon>Bacteria</taxon>
        <taxon>Bacillati</taxon>
        <taxon>Actinomycetota</taxon>
        <taxon>Actinomycetes</taxon>
        <taxon>Pseudonocardiales</taxon>
        <taxon>Pseudonocardiaceae</taxon>
        <taxon>Halosaccharopolyspora</taxon>
    </lineage>
</organism>
<evidence type="ECO:0000256" key="3">
    <source>
        <dbReference type="SAM" id="MobiDB-lite"/>
    </source>
</evidence>
<reference evidence="5 6" key="1">
    <citation type="submission" date="2020-07" db="EMBL/GenBank/DDBJ databases">
        <title>Sequencing the genomes of 1000 actinobacteria strains.</title>
        <authorList>
            <person name="Klenk H.-P."/>
        </authorList>
    </citation>
    <scope>NUCLEOTIDE SEQUENCE [LARGE SCALE GENOMIC DNA]</scope>
    <source>
        <strain evidence="5 6">DSM 45975</strain>
    </source>
</reference>
<dbReference type="CDD" id="cd00063">
    <property type="entry name" value="FN3"/>
    <property type="match status" value="2"/>
</dbReference>
<dbReference type="Proteomes" id="UP000569329">
    <property type="component" value="Unassembled WGS sequence"/>
</dbReference>
<evidence type="ECO:0000256" key="1">
    <source>
        <dbReference type="ARBA" id="ARBA00023295"/>
    </source>
</evidence>
<accession>A0A839E154</accession>
<evidence type="ECO:0000256" key="2">
    <source>
        <dbReference type="ARBA" id="ARBA00023326"/>
    </source>
</evidence>
<keyword evidence="2" id="KW-0119">Carbohydrate metabolism</keyword>
<dbReference type="Pfam" id="PF00041">
    <property type="entry name" value="fn3"/>
    <property type="match status" value="2"/>
</dbReference>
<dbReference type="InterPro" id="IPR003961">
    <property type="entry name" value="FN3_dom"/>
</dbReference>
<feature type="region of interest" description="Disordered" evidence="3">
    <location>
        <begin position="166"/>
        <end position="199"/>
    </location>
</feature>
<evidence type="ECO:0000313" key="5">
    <source>
        <dbReference type="EMBL" id="MBA8827922.1"/>
    </source>
</evidence>
<evidence type="ECO:0000259" key="4">
    <source>
        <dbReference type="PROSITE" id="PS50853"/>
    </source>
</evidence>
<dbReference type="SMART" id="SM00060">
    <property type="entry name" value="FN3"/>
    <property type="match status" value="3"/>
</dbReference>
<dbReference type="PROSITE" id="PS50853">
    <property type="entry name" value="FN3"/>
    <property type="match status" value="2"/>
</dbReference>
<dbReference type="InterPro" id="IPR013783">
    <property type="entry name" value="Ig-like_fold"/>
</dbReference>
<comment type="caution">
    <text evidence="5">The sequence shown here is derived from an EMBL/GenBank/DDBJ whole genome shotgun (WGS) entry which is preliminary data.</text>
</comment>
<gene>
    <name evidence="5" type="ORF">FHX42_005329</name>
</gene>
<feature type="region of interest" description="Disordered" evidence="3">
    <location>
        <begin position="363"/>
        <end position="384"/>
    </location>
</feature>
<keyword evidence="1" id="KW-0378">Hydrolase</keyword>
<proteinExistence type="predicted"/>
<name>A0A839E154_9PSEU</name>
<dbReference type="Gene3D" id="2.60.40.10">
    <property type="entry name" value="Immunoglobulins"/>
    <property type="match status" value="2"/>
</dbReference>
<evidence type="ECO:0000313" key="6">
    <source>
        <dbReference type="Proteomes" id="UP000569329"/>
    </source>
</evidence>
<keyword evidence="1" id="KW-0326">Glycosidase</keyword>
<dbReference type="InterPro" id="IPR036116">
    <property type="entry name" value="FN3_sf"/>
</dbReference>
<feature type="domain" description="Fibronectin type-III" evidence="4">
    <location>
        <begin position="294"/>
        <end position="379"/>
    </location>
</feature>
<protein>
    <recommendedName>
        <fullName evidence="4">Fibronectin type-III domain-containing protein</fullName>
    </recommendedName>
</protein>
<dbReference type="GO" id="GO:0016798">
    <property type="term" value="F:hydrolase activity, acting on glycosyl bonds"/>
    <property type="evidence" value="ECO:0007669"/>
    <property type="project" value="UniProtKB-KW"/>
</dbReference>
<dbReference type="GO" id="GO:0000272">
    <property type="term" value="P:polysaccharide catabolic process"/>
    <property type="evidence" value="ECO:0007669"/>
    <property type="project" value="UniProtKB-KW"/>
</dbReference>